<gene>
    <name evidence="1" type="ORF">MNBD_GAMMA11-1446</name>
</gene>
<proteinExistence type="predicted"/>
<sequence>MSKPRYAQVLLEATPYYHCFSRCVRRAFLCGLTEISYEHREQCVRKQDLYSTYCLRAWSLYLCHNVKPLSSWINWARKRCAFIDLAIDLYGVMRKCEVTLLVMSTFLISLYEPGSCACK</sequence>
<name>A0A3B0WPP9_9ZZZZ</name>
<protein>
    <recommendedName>
        <fullName evidence="2">Mobile element protein</fullName>
    </recommendedName>
</protein>
<dbReference type="EMBL" id="UOFG01000007">
    <property type="protein sequence ID" value="VAW57955.1"/>
    <property type="molecule type" value="Genomic_DNA"/>
</dbReference>
<accession>A0A3B0WPP9</accession>
<dbReference type="AlphaFoldDB" id="A0A3B0WPP9"/>
<evidence type="ECO:0008006" key="2">
    <source>
        <dbReference type="Google" id="ProtNLM"/>
    </source>
</evidence>
<reference evidence="1" key="1">
    <citation type="submission" date="2018-06" db="EMBL/GenBank/DDBJ databases">
        <authorList>
            <person name="Zhirakovskaya E."/>
        </authorList>
    </citation>
    <scope>NUCLEOTIDE SEQUENCE</scope>
</reference>
<organism evidence="1">
    <name type="scientific">hydrothermal vent metagenome</name>
    <dbReference type="NCBI Taxonomy" id="652676"/>
    <lineage>
        <taxon>unclassified sequences</taxon>
        <taxon>metagenomes</taxon>
        <taxon>ecological metagenomes</taxon>
    </lineage>
</organism>
<evidence type="ECO:0000313" key="1">
    <source>
        <dbReference type="EMBL" id="VAW57955.1"/>
    </source>
</evidence>